<organism evidence="4 5">
    <name type="scientific">Azospirillum rugosum</name>
    <dbReference type="NCBI Taxonomy" id="416170"/>
    <lineage>
        <taxon>Bacteria</taxon>
        <taxon>Pseudomonadati</taxon>
        <taxon>Pseudomonadota</taxon>
        <taxon>Alphaproteobacteria</taxon>
        <taxon>Rhodospirillales</taxon>
        <taxon>Azospirillaceae</taxon>
        <taxon>Azospirillum</taxon>
    </lineage>
</organism>
<feature type="domain" description="Aldehyde dehydrogenase" evidence="3">
    <location>
        <begin position="19"/>
        <end position="445"/>
    </location>
</feature>
<dbReference type="Gene3D" id="3.40.605.10">
    <property type="entry name" value="Aldehyde Dehydrogenase, Chain A, domain 1"/>
    <property type="match status" value="1"/>
</dbReference>
<dbReference type="InterPro" id="IPR016162">
    <property type="entry name" value="Ald_DH_N"/>
</dbReference>
<gene>
    <name evidence="4" type="ORF">J2851_001785</name>
</gene>
<dbReference type="InterPro" id="IPR016161">
    <property type="entry name" value="Ald_DH/histidinol_DH"/>
</dbReference>
<dbReference type="InterPro" id="IPR016163">
    <property type="entry name" value="Ald_DH_C"/>
</dbReference>
<name>A0ABS4SIH8_9PROT</name>
<dbReference type="Proteomes" id="UP000781958">
    <property type="component" value="Unassembled WGS sequence"/>
</dbReference>
<sequence length="493" mass="51738">MDHRLNQGQTDRDATTIGAAGALTAARAAQAGWSITPVRERLAVIARLRRRIAAEADALVASLADRPGRTPAESLAAEILPLADACRFLEREAAALLKPRRLGSRGRPGWLFGIKAEVRREPFGTVLVIAPSNYPLLLSGVQAVQALAAGNAVLVKPAPGCAAPMALLGRWLAEAGLPEGLFATLGESPAEAEAAIDGGMGDAGVDKVVLTGSAETGRRVMARLADRLIPAAMELSGNDAVFVLPGAKVGFVAGALAFGLRFNGSATCIAPRRVFVTRDRAAALEQALAERIATLPTTPVPLPVRARLARLVEDALGKGGRLVGPAPATDSPELAPFAIADARPGMELLAEDVFAPVLALVPVADMDEALRLAAACPYALGASIFGPAVEARRLAARIDAGSVTINDLIAPTADPRLPFGGRHRSGWGVTRGAEGLLEMTQVKTVTVSPGRFRPHHRPLRDGDAALLKAWLRFAHGDRPRFSFSALIERFRSR</sequence>
<evidence type="ECO:0000313" key="4">
    <source>
        <dbReference type="EMBL" id="MBP2292024.1"/>
    </source>
</evidence>
<dbReference type="PANTHER" id="PTHR42804">
    <property type="entry name" value="ALDEHYDE DEHYDROGENASE"/>
    <property type="match status" value="1"/>
</dbReference>
<proteinExistence type="inferred from homology"/>
<dbReference type="PANTHER" id="PTHR42804:SF1">
    <property type="entry name" value="ALDEHYDE DEHYDROGENASE-RELATED"/>
    <property type="match status" value="1"/>
</dbReference>
<dbReference type="SUPFAM" id="SSF53720">
    <property type="entry name" value="ALDH-like"/>
    <property type="match status" value="1"/>
</dbReference>
<dbReference type="InterPro" id="IPR015590">
    <property type="entry name" value="Aldehyde_DH_dom"/>
</dbReference>
<evidence type="ECO:0000259" key="3">
    <source>
        <dbReference type="Pfam" id="PF00171"/>
    </source>
</evidence>
<evidence type="ECO:0000256" key="2">
    <source>
        <dbReference type="ARBA" id="ARBA00023002"/>
    </source>
</evidence>
<comment type="caution">
    <text evidence="4">The sequence shown here is derived from an EMBL/GenBank/DDBJ whole genome shotgun (WGS) entry which is preliminary data.</text>
</comment>
<keyword evidence="5" id="KW-1185">Reference proteome</keyword>
<dbReference type="EMBL" id="JAGINP010000005">
    <property type="protein sequence ID" value="MBP2292024.1"/>
    <property type="molecule type" value="Genomic_DNA"/>
</dbReference>
<keyword evidence="2" id="KW-0560">Oxidoreductase</keyword>
<evidence type="ECO:0000256" key="1">
    <source>
        <dbReference type="ARBA" id="ARBA00009986"/>
    </source>
</evidence>
<comment type="similarity">
    <text evidence="1">Belongs to the aldehyde dehydrogenase family.</text>
</comment>
<accession>A0ABS4SIH8</accession>
<dbReference type="Pfam" id="PF00171">
    <property type="entry name" value="Aldedh"/>
    <property type="match status" value="1"/>
</dbReference>
<dbReference type="Gene3D" id="3.40.309.10">
    <property type="entry name" value="Aldehyde Dehydrogenase, Chain A, domain 2"/>
    <property type="match status" value="1"/>
</dbReference>
<reference evidence="4 5" key="1">
    <citation type="submission" date="2021-03" db="EMBL/GenBank/DDBJ databases">
        <title>Genomic Encyclopedia of Type Strains, Phase III (KMG-III): the genomes of soil and plant-associated and newly described type strains.</title>
        <authorList>
            <person name="Whitman W."/>
        </authorList>
    </citation>
    <scope>NUCLEOTIDE SEQUENCE [LARGE SCALE GENOMIC DNA]</scope>
    <source>
        <strain evidence="4 5">IMMIB AFH-6</strain>
    </source>
</reference>
<dbReference type="RefSeq" id="WP_209765826.1">
    <property type="nucleotide sequence ID" value="NZ_JAGINP010000005.1"/>
</dbReference>
<evidence type="ECO:0000313" key="5">
    <source>
        <dbReference type="Proteomes" id="UP000781958"/>
    </source>
</evidence>
<protein>
    <submittedName>
        <fullName evidence="4">Acyl-CoA reductase-like NAD-dependent aldehyde dehydrogenase</fullName>
    </submittedName>
</protein>